<gene>
    <name evidence="2" type="ORF">CJ030_MR2G020025</name>
</gene>
<protein>
    <submittedName>
        <fullName evidence="2">Uncharacterized protein</fullName>
    </submittedName>
</protein>
<evidence type="ECO:0000313" key="3">
    <source>
        <dbReference type="Proteomes" id="UP000516437"/>
    </source>
</evidence>
<keyword evidence="3" id="KW-1185">Reference proteome</keyword>
<proteinExistence type="predicted"/>
<dbReference type="Proteomes" id="UP000516437">
    <property type="component" value="Chromosome 2"/>
</dbReference>
<dbReference type="AlphaFoldDB" id="A0A6A1WCF1"/>
<feature type="compositionally biased region" description="Low complexity" evidence="1">
    <location>
        <begin position="106"/>
        <end position="119"/>
    </location>
</feature>
<reference evidence="2 3" key="1">
    <citation type="journal article" date="2019" name="Plant Biotechnol. J.">
        <title>The red bayberry genome and genetic basis of sex determination.</title>
        <authorList>
            <person name="Jia H.M."/>
            <person name="Jia H.J."/>
            <person name="Cai Q.L."/>
            <person name="Wang Y."/>
            <person name="Zhao H.B."/>
            <person name="Yang W.F."/>
            <person name="Wang G.Y."/>
            <person name="Li Y.H."/>
            <person name="Zhan D.L."/>
            <person name="Shen Y.T."/>
            <person name="Niu Q.F."/>
            <person name="Chang L."/>
            <person name="Qiu J."/>
            <person name="Zhao L."/>
            <person name="Xie H.B."/>
            <person name="Fu W.Y."/>
            <person name="Jin J."/>
            <person name="Li X.W."/>
            <person name="Jiao Y."/>
            <person name="Zhou C.C."/>
            <person name="Tu T."/>
            <person name="Chai C.Y."/>
            <person name="Gao J.L."/>
            <person name="Fan L.J."/>
            <person name="van de Weg E."/>
            <person name="Wang J.Y."/>
            <person name="Gao Z.S."/>
        </authorList>
    </citation>
    <scope>NUCLEOTIDE SEQUENCE [LARGE SCALE GENOMIC DNA]</scope>
    <source>
        <tissue evidence="2">Leaves</tissue>
    </source>
</reference>
<evidence type="ECO:0000256" key="1">
    <source>
        <dbReference type="SAM" id="MobiDB-lite"/>
    </source>
</evidence>
<organism evidence="2 3">
    <name type="scientific">Morella rubra</name>
    <name type="common">Chinese bayberry</name>
    <dbReference type="NCBI Taxonomy" id="262757"/>
    <lineage>
        <taxon>Eukaryota</taxon>
        <taxon>Viridiplantae</taxon>
        <taxon>Streptophyta</taxon>
        <taxon>Embryophyta</taxon>
        <taxon>Tracheophyta</taxon>
        <taxon>Spermatophyta</taxon>
        <taxon>Magnoliopsida</taxon>
        <taxon>eudicotyledons</taxon>
        <taxon>Gunneridae</taxon>
        <taxon>Pentapetalae</taxon>
        <taxon>rosids</taxon>
        <taxon>fabids</taxon>
        <taxon>Fagales</taxon>
        <taxon>Myricaceae</taxon>
        <taxon>Morella</taxon>
    </lineage>
</organism>
<evidence type="ECO:0000313" key="2">
    <source>
        <dbReference type="EMBL" id="KAB1222974.1"/>
    </source>
</evidence>
<feature type="compositionally biased region" description="Polar residues" evidence="1">
    <location>
        <begin position="79"/>
        <end position="90"/>
    </location>
</feature>
<accession>A0A6A1WCF1</accession>
<comment type="caution">
    <text evidence="2">The sequence shown here is derived from an EMBL/GenBank/DDBJ whole genome shotgun (WGS) entry which is preliminary data.</text>
</comment>
<dbReference type="EMBL" id="RXIC02000020">
    <property type="protein sequence ID" value="KAB1222974.1"/>
    <property type="molecule type" value="Genomic_DNA"/>
</dbReference>
<sequence length="119" mass="12979">MSWYSCRVEVKWATKSFTPNLAAHWKISEFCTSCSRDVLYKAMHTCFDRTPINADAAEKIEYCDAQNVFNPKQVPPSIPRSSHASQNDLSATFDANDGDDGANSVGADGARASAKAAKD</sequence>
<feature type="region of interest" description="Disordered" evidence="1">
    <location>
        <begin position="73"/>
        <end position="119"/>
    </location>
</feature>
<name>A0A6A1WCF1_9ROSI</name>